<organism evidence="1">
    <name type="scientific">freshwater metagenome</name>
    <dbReference type="NCBI Taxonomy" id="449393"/>
    <lineage>
        <taxon>unclassified sequences</taxon>
        <taxon>metagenomes</taxon>
        <taxon>ecological metagenomes</taxon>
    </lineage>
</organism>
<dbReference type="AlphaFoldDB" id="A0A6J7KPI5"/>
<accession>A0A6J7KPI5</accession>
<protein>
    <submittedName>
        <fullName evidence="1">Unannotated protein</fullName>
    </submittedName>
</protein>
<proteinExistence type="predicted"/>
<name>A0A6J7KPI5_9ZZZZ</name>
<gene>
    <name evidence="1" type="ORF">UFOPK3861_00563</name>
</gene>
<sequence length="158" mass="16792">MRAAAIIIPGSDLSQPANVTIPSSRSACITVSTESAITSRETSEKCIPSCPIEIPSETEMVPNCIGNPPASITPCLEAFAKRSRDKLQGVISFQEDAIPICGFTQSSSPIPTARSIPRAGARSRPSVTKPERGFICDMVASLIDSAHSLQFLTKLLTF</sequence>
<evidence type="ECO:0000313" key="1">
    <source>
        <dbReference type="EMBL" id="CAB4957391.1"/>
    </source>
</evidence>
<dbReference type="EMBL" id="CAFBNQ010000045">
    <property type="protein sequence ID" value="CAB4957391.1"/>
    <property type="molecule type" value="Genomic_DNA"/>
</dbReference>
<reference evidence="1" key="1">
    <citation type="submission" date="2020-05" db="EMBL/GenBank/DDBJ databases">
        <authorList>
            <person name="Chiriac C."/>
            <person name="Salcher M."/>
            <person name="Ghai R."/>
            <person name="Kavagutti S V."/>
        </authorList>
    </citation>
    <scope>NUCLEOTIDE SEQUENCE</scope>
</reference>